<feature type="compositionally biased region" description="Basic and acidic residues" evidence="1">
    <location>
        <begin position="28"/>
        <end position="42"/>
    </location>
</feature>
<dbReference type="EMBL" id="JAUUTY010000007">
    <property type="protein sequence ID" value="KAK1611896.1"/>
    <property type="molecule type" value="Genomic_DNA"/>
</dbReference>
<organism evidence="2 3">
    <name type="scientific">Lolium multiflorum</name>
    <name type="common">Italian ryegrass</name>
    <name type="synonym">Lolium perenne subsp. multiflorum</name>
    <dbReference type="NCBI Taxonomy" id="4521"/>
    <lineage>
        <taxon>Eukaryota</taxon>
        <taxon>Viridiplantae</taxon>
        <taxon>Streptophyta</taxon>
        <taxon>Embryophyta</taxon>
        <taxon>Tracheophyta</taxon>
        <taxon>Spermatophyta</taxon>
        <taxon>Magnoliopsida</taxon>
        <taxon>Liliopsida</taxon>
        <taxon>Poales</taxon>
        <taxon>Poaceae</taxon>
        <taxon>BOP clade</taxon>
        <taxon>Pooideae</taxon>
        <taxon>Poodae</taxon>
        <taxon>Poeae</taxon>
        <taxon>Poeae Chloroplast Group 2 (Poeae type)</taxon>
        <taxon>Loliodinae</taxon>
        <taxon>Loliinae</taxon>
        <taxon>Lolium</taxon>
    </lineage>
</organism>
<dbReference type="AlphaFoldDB" id="A0AAD8QZY6"/>
<feature type="compositionally biased region" description="Basic residues" evidence="1">
    <location>
        <begin position="1"/>
        <end position="10"/>
    </location>
</feature>
<comment type="caution">
    <text evidence="2">The sequence shown here is derived from an EMBL/GenBank/DDBJ whole genome shotgun (WGS) entry which is preliminary data.</text>
</comment>
<evidence type="ECO:0000256" key="1">
    <source>
        <dbReference type="SAM" id="MobiDB-lite"/>
    </source>
</evidence>
<reference evidence="2" key="1">
    <citation type="submission" date="2023-07" db="EMBL/GenBank/DDBJ databases">
        <title>A chromosome-level genome assembly of Lolium multiflorum.</title>
        <authorList>
            <person name="Chen Y."/>
            <person name="Copetti D."/>
            <person name="Kolliker R."/>
            <person name="Studer B."/>
        </authorList>
    </citation>
    <scope>NUCLEOTIDE SEQUENCE</scope>
    <source>
        <strain evidence="2">02402/16</strain>
        <tissue evidence="2">Leaf</tissue>
    </source>
</reference>
<evidence type="ECO:0000313" key="3">
    <source>
        <dbReference type="Proteomes" id="UP001231189"/>
    </source>
</evidence>
<gene>
    <name evidence="2" type="ORF">QYE76_035569</name>
</gene>
<proteinExistence type="predicted"/>
<name>A0AAD8QZY6_LOLMU</name>
<evidence type="ECO:0000313" key="2">
    <source>
        <dbReference type="EMBL" id="KAK1611896.1"/>
    </source>
</evidence>
<accession>A0AAD8QZY6</accession>
<keyword evidence="3" id="KW-1185">Reference proteome</keyword>
<feature type="region of interest" description="Disordered" evidence="1">
    <location>
        <begin position="1"/>
        <end position="46"/>
    </location>
</feature>
<dbReference type="Proteomes" id="UP001231189">
    <property type="component" value="Unassembled WGS sequence"/>
</dbReference>
<protein>
    <submittedName>
        <fullName evidence="2">Uncharacterized protein</fullName>
    </submittedName>
</protein>
<sequence>MRYVAPRKGKPFGLMPPSWDNSETSSQEDDRREARGTYEETTAHTSTTKKMTLNTRIRVKPMDEWGFMLKDEPTSPVKLPIRTKLRLSLLEKHQNHELTHREIVRRRLLDLAEKKELNRVVKAMTEAVNSTRYELQSAIRRISALEESNRKLRAAFSNAIPPP</sequence>